<evidence type="ECO:0000313" key="1">
    <source>
        <dbReference type="EMBL" id="GJT99848.1"/>
    </source>
</evidence>
<dbReference type="Proteomes" id="UP001151760">
    <property type="component" value="Unassembled WGS sequence"/>
</dbReference>
<keyword evidence="2" id="KW-1185">Reference proteome</keyword>
<sequence>GEWTKEEEGDDSNKVLAVSFYPRTELVEPLEWKALEN</sequence>
<gene>
    <name evidence="1" type="ORF">Tco_1110187</name>
</gene>
<name>A0ABQ5IKM4_9ASTR</name>
<accession>A0ABQ5IKM4</accession>
<proteinExistence type="predicted"/>
<reference evidence="1" key="2">
    <citation type="submission" date="2022-01" db="EMBL/GenBank/DDBJ databases">
        <authorList>
            <person name="Yamashiro T."/>
            <person name="Shiraishi A."/>
            <person name="Satake H."/>
            <person name="Nakayama K."/>
        </authorList>
    </citation>
    <scope>NUCLEOTIDE SEQUENCE</scope>
</reference>
<comment type="caution">
    <text evidence="1">The sequence shown here is derived from an EMBL/GenBank/DDBJ whole genome shotgun (WGS) entry which is preliminary data.</text>
</comment>
<dbReference type="EMBL" id="BQNB010020808">
    <property type="protein sequence ID" value="GJT99848.1"/>
    <property type="molecule type" value="Genomic_DNA"/>
</dbReference>
<feature type="non-terminal residue" evidence="1">
    <location>
        <position position="1"/>
    </location>
</feature>
<protein>
    <submittedName>
        <fullName evidence="1">Uncharacterized protein</fullName>
    </submittedName>
</protein>
<evidence type="ECO:0000313" key="2">
    <source>
        <dbReference type="Proteomes" id="UP001151760"/>
    </source>
</evidence>
<reference evidence="1" key="1">
    <citation type="journal article" date="2022" name="Int. J. Mol. Sci.">
        <title>Draft Genome of Tanacetum Coccineum: Genomic Comparison of Closely Related Tanacetum-Family Plants.</title>
        <authorList>
            <person name="Yamashiro T."/>
            <person name="Shiraishi A."/>
            <person name="Nakayama K."/>
            <person name="Satake H."/>
        </authorList>
    </citation>
    <scope>NUCLEOTIDE SEQUENCE</scope>
</reference>
<organism evidence="1 2">
    <name type="scientific">Tanacetum coccineum</name>
    <dbReference type="NCBI Taxonomy" id="301880"/>
    <lineage>
        <taxon>Eukaryota</taxon>
        <taxon>Viridiplantae</taxon>
        <taxon>Streptophyta</taxon>
        <taxon>Embryophyta</taxon>
        <taxon>Tracheophyta</taxon>
        <taxon>Spermatophyta</taxon>
        <taxon>Magnoliopsida</taxon>
        <taxon>eudicotyledons</taxon>
        <taxon>Gunneridae</taxon>
        <taxon>Pentapetalae</taxon>
        <taxon>asterids</taxon>
        <taxon>campanulids</taxon>
        <taxon>Asterales</taxon>
        <taxon>Asteraceae</taxon>
        <taxon>Asteroideae</taxon>
        <taxon>Anthemideae</taxon>
        <taxon>Anthemidinae</taxon>
        <taxon>Tanacetum</taxon>
    </lineage>
</organism>